<protein>
    <submittedName>
        <fullName evidence="2">FkbM family methyltransferase</fullName>
    </submittedName>
</protein>
<reference evidence="3" key="1">
    <citation type="journal article" date="2019" name="Int. J. Syst. Evol. Microbiol.">
        <title>The Global Catalogue of Microorganisms (GCM) 10K type strain sequencing project: providing services to taxonomists for standard genome sequencing and annotation.</title>
        <authorList>
            <consortium name="The Broad Institute Genomics Platform"/>
            <consortium name="The Broad Institute Genome Sequencing Center for Infectious Disease"/>
            <person name="Wu L."/>
            <person name="Ma J."/>
        </authorList>
    </citation>
    <scope>NUCLEOTIDE SEQUENCE [LARGE SCALE GENOMIC DNA]</scope>
    <source>
        <strain evidence="3">KCTC 23707</strain>
    </source>
</reference>
<keyword evidence="3" id="KW-1185">Reference proteome</keyword>
<dbReference type="RefSeq" id="WP_378801109.1">
    <property type="nucleotide sequence ID" value="NZ_JBHUER010000014.1"/>
</dbReference>
<dbReference type="Proteomes" id="UP001597308">
    <property type="component" value="Unassembled WGS sequence"/>
</dbReference>
<dbReference type="GO" id="GO:0008168">
    <property type="term" value="F:methyltransferase activity"/>
    <property type="evidence" value="ECO:0007669"/>
    <property type="project" value="UniProtKB-KW"/>
</dbReference>
<feature type="domain" description="Methyltransferase FkbM" evidence="1">
    <location>
        <begin position="110"/>
        <end position="270"/>
    </location>
</feature>
<keyword evidence="2" id="KW-0489">Methyltransferase</keyword>
<evidence type="ECO:0000313" key="2">
    <source>
        <dbReference type="EMBL" id="MFD1705056.1"/>
    </source>
</evidence>
<dbReference type="EMBL" id="JBHUER010000014">
    <property type="protein sequence ID" value="MFD1705056.1"/>
    <property type="molecule type" value="Genomic_DNA"/>
</dbReference>
<comment type="caution">
    <text evidence="2">The sequence shown here is derived from an EMBL/GenBank/DDBJ whole genome shotgun (WGS) entry which is preliminary data.</text>
</comment>
<dbReference type="PANTHER" id="PTHR34203">
    <property type="entry name" value="METHYLTRANSFERASE, FKBM FAMILY PROTEIN"/>
    <property type="match status" value="1"/>
</dbReference>
<dbReference type="NCBIfam" id="TIGR01444">
    <property type="entry name" value="fkbM_fam"/>
    <property type="match status" value="1"/>
</dbReference>
<sequence length="287" mass="30260">MIADATIEPPYGAHRAPRFVEAVRSLGDAVPDNAVGRRLASLLRRVCFAASAAPYDVEVFPTIHARLRPATNRTEKHVFLAAHLWDAQERRALETALFAADPAKPFVFVDVGANAGFYGLALASVGRRAGRGVSVLAIEPDPINRARLEANVAASAADVTVEPAAVGRVVGVARMIDDPRNRGESRLAESGQGGGVEVEVKPLGAILAAHGLAAVDAMKVDVEGMDFEVVAGLFETAPAEAWPRMMIVEVGRSEAEAAPMIGLLRSNGYEIAARTRLNVVAALSGQV</sequence>
<dbReference type="InterPro" id="IPR006342">
    <property type="entry name" value="FkbM_mtfrase"/>
</dbReference>
<accession>A0ABW4KE71</accession>
<dbReference type="GO" id="GO:0032259">
    <property type="term" value="P:methylation"/>
    <property type="evidence" value="ECO:0007669"/>
    <property type="project" value="UniProtKB-KW"/>
</dbReference>
<dbReference type="Gene3D" id="3.40.50.150">
    <property type="entry name" value="Vaccinia Virus protein VP39"/>
    <property type="match status" value="1"/>
</dbReference>
<gene>
    <name evidence="2" type="ORF">ACFSCV_18780</name>
</gene>
<name>A0ABW4KE71_9HYPH</name>
<evidence type="ECO:0000313" key="3">
    <source>
        <dbReference type="Proteomes" id="UP001597308"/>
    </source>
</evidence>
<keyword evidence="2" id="KW-0808">Transferase</keyword>
<dbReference type="Pfam" id="PF05050">
    <property type="entry name" value="Methyltransf_21"/>
    <property type="match status" value="1"/>
</dbReference>
<organism evidence="2 3">
    <name type="scientific">Methylopila henanensis</name>
    <dbReference type="NCBI Taxonomy" id="873516"/>
    <lineage>
        <taxon>Bacteria</taxon>
        <taxon>Pseudomonadati</taxon>
        <taxon>Pseudomonadota</taxon>
        <taxon>Alphaproteobacteria</taxon>
        <taxon>Hyphomicrobiales</taxon>
        <taxon>Methylopilaceae</taxon>
        <taxon>Methylopila</taxon>
    </lineage>
</organism>
<dbReference type="InterPro" id="IPR029063">
    <property type="entry name" value="SAM-dependent_MTases_sf"/>
</dbReference>
<dbReference type="PANTHER" id="PTHR34203:SF15">
    <property type="entry name" value="SLL1173 PROTEIN"/>
    <property type="match status" value="1"/>
</dbReference>
<dbReference type="InterPro" id="IPR052514">
    <property type="entry name" value="SAM-dependent_MTase"/>
</dbReference>
<proteinExistence type="predicted"/>
<evidence type="ECO:0000259" key="1">
    <source>
        <dbReference type="Pfam" id="PF05050"/>
    </source>
</evidence>
<dbReference type="SUPFAM" id="SSF53335">
    <property type="entry name" value="S-adenosyl-L-methionine-dependent methyltransferases"/>
    <property type="match status" value="1"/>
</dbReference>